<sequence length="545" mass="63209">MKKVTNTKKEKPRYNKTHDLRCQTKSIARVFKETSVKKKNIVKEMGFGALAHIPEMNISHKLLRELIRCYDAYHGCLETLYGRIYITPAKIRDALAINFSGDHFSEKVEYNKLGEKQKEIIDNFKCATLASLTKSVIDMSIEGEENRLKFKRTFVLFVQKCFLLPTTVSTISPIHKPPAFHVDTVQQWDWASHMLSFLRKGIKAQREGKKLSIDGCVFVLMLIYFHESKFPRLEADNAPGPPWVAYWTRRKLLDRIDLETTNQMELVKRAELREEEIEEKKVEKKTIFLKGKKKEKEKKEKKKIVILDSEDSFSESEDEEEIEKTPPKKRIQPPRTADCKFEQRTYVTNIDELGTVCKCTKQYQFRIFFLRKNTPEISGYNSTTPGPQLQIIVVGEETHSQHLDIVPVVVALPSSLVEEIINDQKTFTYVRSETQIEEASDMPAKKLRQGNRSEKLVERVEHEAKDELEGETNQRACKRVGKKFMKIVKRKTMEMMPIAKDSGNDNHDNGDCSVINYKIYHKRAYKLQIQNLISQIGGYISFSLV</sequence>
<dbReference type="PANTHER" id="PTHR34835">
    <property type="entry name" value="OS07G0283600 PROTEIN-RELATED"/>
    <property type="match status" value="1"/>
</dbReference>
<dbReference type="EMBL" id="SDMP01000007">
    <property type="protein sequence ID" value="RYR47724.1"/>
    <property type="molecule type" value="Genomic_DNA"/>
</dbReference>
<feature type="region of interest" description="Disordered" evidence="1">
    <location>
        <begin position="315"/>
        <end position="336"/>
    </location>
</feature>
<name>A0A445C9V2_ARAHY</name>
<dbReference type="Proteomes" id="UP000289738">
    <property type="component" value="Chromosome A07"/>
</dbReference>
<evidence type="ECO:0008006" key="4">
    <source>
        <dbReference type="Google" id="ProtNLM"/>
    </source>
</evidence>
<dbReference type="STRING" id="3818.A0A445C9V2"/>
<keyword evidence="3" id="KW-1185">Reference proteome</keyword>
<dbReference type="AlphaFoldDB" id="A0A445C9V2"/>
<evidence type="ECO:0000313" key="3">
    <source>
        <dbReference type="Proteomes" id="UP000289738"/>
    </source>
</evidence>
<accession>A0A445C9V2</accession>
<protein>
    <recommendedName>
        <fullName evidence="4">Aminotransferase-like plant mobile domain-containing protein</fullName>
    </recommendedName>
</protein>
<gene>
    <name evidence="2" type="ORF">Ahy_A07g033681</name>
</gene>
<proteinExistence type="predicted"/>
<comment type="caution">
    <text evidence="2">The sequence shown here is derived from an EMBL/GenBank/DDBJ whole genome shotgun (WGS) entry which is preliminary data.</text>
</comment>
<organism evidence="2 3">
    <name type="scientific">Arachis hypogaea</name>
    <name type="common">Peanut</name>
    <dbReference type="NCBI Taxonomy" id="3818"/>
    <lineage>
        <taxon>Eukaryota</taxon>
        <taxon>Viridiplantae</taxon>
        <taxon>Streptophyta</taxon>
        <taxon>Embryophyta</taxon>
        <taxon>Tracheophyta</taxon>
        <taxon>Spermatophyta</taxon>
        <taxon>Magnoliopsida</taxon>
        <taxon>eudicotyledons</taxon>
        <taxon>Gunneridae</taxon>
        <taxon>Pentapetalae</taxon>
        <taxon>rosids</taxon>
        <taxon>fabids</taxon>
        <taxon>Fabales</taxon>
        <taxon>Fabaceae</taxon>
        <taxon>Papilionoideae</taxon>
        <taxon>50 kb inversion clade</taxon>
        <taxon>dalbergioids sensu lato</taxon>
        <taxon>Dalbergieae</taxon>
        <taxon>Pterocarpus clade</taxon>
        <taxon>Arachis</taxon>
    </lineage>
</organism>
<evidence type="ECO:0000313" key="2">
    <source>
        <dbReference type="EMBL" id="RYR47724.1"/>
    </source>
</evidence>
<evidence type="ECO:0000256" key="1">
    <source>
        <dbReference type="SAM" id="MobiDB-lite"/>
    </source>
</evidence>
<reference evidence="2 3" key="1">
    <citation type="submission" date="2019-01" db="EMBL/GenBank/DDBJ databases">
        <title>Sequencing of cultivated peanut Arachis hypogaea provides insights into genome evolution and oil improvement.</title>
        <authorList>
            <person name="Chen X."/>
        </authorList>
    </citation>
    <scope>NUCLEOTIDE SEQUENCE [LARGE SCALE GENOMIC DNA]</scope>
    <source>
        <strain evidence="3">cv. Fuhuasheng</strain>
        <tissue evidence="2">Leaves</tissue>
    </source>
</reference>